<comment type="function">
    <text evidence="8">Catalyzes the condensation of pantoate with beta-alanine in an ATP-dependent reaction via a pantoyl-adenylate intermediate.</text>
</comment>
<dbReference type="GO" id="GO:0015940">
    <property type="term" value="P:pantothenate biosynthetic process"/>
    <property type="evidence" value="ECO:0007669"/>
    <property type="project" value="UniProtKB-UniRule"/>
</dbReference>
<evidence type="ECO:0000256" key="4">
    <source>
        <dbReference type="ARBA" id="ARBA00022655"/>
    </source>
</evidence>
<evidence type="ECO:0000256" key="8">
    <source>
        <dbReference type="HAMAP-Rule" id="MF_00158"/>
    </source>
</evidence>
<evidence type="ECO:0000256" key="1">
    <source>
        <dbReference type="ARBA" id="ARBA00004990"/>
    </source>
</evidence>
<dbReference type="Gene3D" id="3.30.1300.10">
    <property type="entry name" value="Pantoate-beta-alanine ligase, C-terminal domain"/>
    <property type="match status" value="1"/>
</dbReference>
<comment type="subcellular location">
    <subcellularLocation>
        <location evidence="8">Cytoplasm</location>
    </subcellularLocation>
</comment>
<reference evidence="9" key="1">
    <citation type="journal article" date="2013" name="Extremophiles">
        <title>Proteinivorax tanatarense gen. nov., sp. nov., an anaerobic, haloalkaliphilic, proteolytic bacterium isolated from a decaying algal bloom, and proposal of Proteinivoraceae fam. nov.</title>
        <authorList>
            <person name="Kevbrin V."/>
            <person name="Boltyanskaya Y."/>
            <person name="Zhilina T."/>
            <person name="Kolganova T."/>
            <person name="Lavrentjeva E."/>
            <person name="Kuznetsov B."/>
        </authorList>
    </citation>
    <scope>NUCLEOTIDE SEQUENCE</scope>
    <source>
        <strain evidence="9">Z-910T</strain>
    </source>
</reference>
<keyword evidence="5 8" id="KW-0547">Nucleotide-binding</keyword>
<comment type="miscellaneous">
    <text evidence="8">The reaction proceeds by a bi uni uni bi ping pong mechanism.</text>
</comment>
<dbReference type="GO" id="GO:0005524">
    <property type="term" value="F:ATP binding"/>
    <property type="evidence" value="ECO:0007669"/>
    <property type="project" value="UniProtKB-KW"/>
</dbReference>
<feature type="binding site" evidence="8">
    <location>
        <begin position="184"/>
        <end position="187"/>
    </location>
    <ligand>
        <name>ATP</name>
        <dbReference type="ChEBI" id="CHEBI:30616"/>
    </ligand>
</feature>
<dbReference type="NCBIfam" id="TIGR00018">
    <property type="entry name" value="panC"/>
    <property type="match status" value="1"/>
</dbReference>
<name>A0AAU7VJD5_9FIRM</name>
<evidence type="ECO:0000256" key="6">
    <source>
        <dbReference type="ARBA" id="ARBA00022840"/>
    </source>
</evidence>
<evidence type="ECO:0000256" key="7">
    <source>
        <dbReference type="ARBA" id="ARBA00048258"/>
    </source>
</evidence>
<keyword evidence="6 8" id="KW-0067">ATP-binding</keyword>
<dbReference type="FunFam" id="3.40.50.620:FF:000013">
    <property type="entry name" value="Pantothenate synthetase"/>
    <property type="match status" value="1"/>
</dbReference>
<keyword evidence="4 8" id="KW-0566">Pantothenate biosynthesis</keyword>
<dbReference type="GO" id="GO:0004592">
    <property type="term" value="F:pantoate-beta-alanine ligase activity"/>
    <property type="evidence" value="ECO:0007669"/>
    <property type="project" value="UniProtKB-UniRule"/>
</dbReference>
<keyword evidence="3 8" id="KW-0436">Ligase</keyword>
<comment type="similarity">
    <text evidence="2 8">Belongs to the pantothenate synthetase family.</text>
</comment>
<evidence type="ECO:0000256" key="3">
    <source>
        <dbReference type="ARBA" id="ARBA00022598"/>
    </source>
</evidence>
<feature type="binding site" evidence="8">
    <location>
        <begin position="147"/>
        <end position="150"/>
    </location>
    <ligand>
        <name>ATP</name>
        <dbReference type="ChEBI" id="CHEBI:30616"/>
    </ligand>
</feature>
<evidence type="ECO:0000313" key="9">
    <source>
        <dbReference type="EMBL" id="XBX73961.1"/>
    </source>
</evidence>
<dbReference type="PANTHER" id="PTHR21299:SF1">
    <property type="entry name" value="PANTOATE--BETA-ALANINE LIGASE"/>
    <property type="match status" value="1"/>
</dbReference>
<feature type="binding site" evidence="8">
    <location>
        <position position="176"/>
    </location>
    <ligand>
        <name>ATP</name>
        <dbReference type="ChEBI" id="CHEBI:30616"/>
    </ligand>
</feature>
<feature type="active site" description="Proton donor" evidence="8">
    <location>
        <position position="37"/>
    </location>
</feature>
<proteinExistence type="inferred from homology"/>
<comment type="catalytic activity">
    <reaction evidence="7 8">
        <text>(R)-pantoate + beta-alanine + ATP = (R)-pantothenate + AMP + diphosphate + H(+)</text>
        <dbReference type="Rhea" id="RHEA:10912"/>
        <dbReference type="ChEBI" id="CHEBI:15378"/>
        <dbReference type="ChEBI" id="CHEBI:15980"/>
        <dbReference type="ChEBI" id="CHEBI:29032"/>
        <dbReference type="ChEBI" id="CHEBI:30616"/>
        <dbReference type="ChEBI" id="CHEBI:33019"/>
        <dbReference type="ChEBI" id="CHEBI:57966"/>
        <dbReference type="ChEBI" id="CHEBI:456215"/>
        <dbReference type="EC" id="6.3.2.1"/>
    </reaction>
</comment>
<dbReference type="GO" id="GO:0005829">
    <property type="term" value="C:cytosol"/>
    <property type="evidence" value="ECO:0007669"/>
    <property type="project" value="TreeGrafter"/>
</dbReference>
<dbReference type="InterPro" id="IPR004821">
    <property type="entry name" value="Cyt_trans-like"/>
</dbReference>
<dbReference type="CDD" id="cd00560">
    <property type="entry name" value="PanC"/>
    <property type="match status" value="1"/>
</dbReference>
<gene>
    <name evidence="8 9" type="primary">panC</name>
    <name evidence="9" type="ORF">PRVXT_001979</name>
</gene>
<dbReference type="InterPro" id="IPR014729">
    <property type="entry name" value="Rossmann-like_a/b/a_fold"/>
</dbReference>
<dbReference type="EMBL" id="CP158367">
    <property type="protein sequence ID" value="XBX73961.1"/>
    <property type="molecule type" value="Genomic_DNA"/>
</dbReference>
<evidence type="ECO:0000256" key="5">
    <source>
        <dbReference type="ARBA" id="ARBA00022741"/>
    </source>
</evidence>
<sequence>MKIINSVSDMQAFSKKEKLHGKKIGFVPTMGFLHKGHLSLVEEARSQNEIVVVSIFVNPTQFGEGEDFDIYPKNFHRDKELLEEMGVDVIFYPTVDEMYPRSYNTYVDVYKVTEKLCGASRPGHFKGVTTVVAKLFNCVLPDNAYFGLKDAQQVVVISKMVRDLHFPVTIVPCPIVREADGLALSSRNVNLKKDQREHATVLYQSLKKAEEMVENGCLDAEKIKKSIADKIKTYPQAEIDYVEIVNFDTLEDIQVLKGKNLIALAVKIGKVRLIDNIIVEV</sequence>
<dbReference type="FunFam" id="3.30.1300.10:FF:000001">
    <property type="entry name" value="Pantothenate synthetase"/>
    <property type="match status" value="1"/>
</dbReference>
<feature type="binding site" evidence="8">
    <location>
        <position position="153"/>
    </location>
    <ligand>
        <name>(R)-pantoate</name>
        <dbReference type="ChEBI" id="CHEBI:15980"/>
    </ligand>
</feature>
<dbReference type="Gene3D" id="3.40.50.620">
    <property type="entry name" value="HUPs"/>
    <property type="match status" value="1"/>
</dbReference>
<dbReference type="RefSeq" id="WP_350342722.1">
    <property type="nucleotide sequence ID" value="NZ_CP158367.1"/>
</dbReference>
<feature type="binding site" evidence="8">
    <location>
        <position position="61"/>
    </location>
    <ligand>
        <name>(R)-pantoate</name>
        <dbReference type="ChEBI" id="CHEBI:15980"/>
    </ligand>
</feature>
<dbReference type="NCBIfam" id="TIGR00125">
    <property type="entry name" value="cyt_tran_rel"/>
    <property type="match status" value="1"/>
</dbReference>
<feature type="binding site" evidence="8">
    <location>
        <begin position="30"/>
        <end position="37"/>
    </location>
    <ligand>
        <name>ATP</name>
        <dbReference type="ChEBI" id="CHEBI:30616"/>
    </ligand>
</feature>
<dbReference type="HAMAP" id="MF_00158">
    <property type="entry name" value="PanC"/>
    <property type="match status" value="1"/>
</dbReference>
<accession>A0AAU7VJD5</accession>
<dbReference type="AlphaFoldDB" id="A0AAU7VJD5"/>
<evidence type="ECO:0000256" key="2">
    <source>
        <dbReference type="ARBA" id="ARBA00009256"/>
    </source>
</evidence>
<feature type="binding site" evidence="8">
    <location>
        <position position="61"/>
    </location>
    <ligand>
        <name>beta-alanine</name>
        <dbReference type="ChEBI" id="CHEBI:57966"/>
    </ligand>
</feature>
<dbReference type="SUPFAM" id="SSF52374">
    <property type="entry name" value="Nucleotidylyl transferase"/>
    <property type="match status" value="1"/>
</dbReference>
<comment type="subunit">
    <text evidence="8">Homodimer.</text>
</comment>
<dbReference type="InterPro" id="IPR042176">
    <property type="entry name" value="Pantoate_ligase_C"/>
</dbReference>
<dbReference type="PANTHER" id="PTHR21299">
    <property type="entry name" value="CYTIDYLATE KINASE/PANTOATE-BETA-ALANINE LIGASE"/>
    <property type="match status" value="1"/>
</dbReference>
<dbReference type="InterPro" id="IPR003721">
    <property type="entry name" value="Pantoate_ligase"/>
</dbReference>
<comment type="pathway">
    <text evidence="1 8">Cofactor biosynthesis; (R)-pantothenate biosynthesis; (R)-pantothenate from (R)-pantoate and beta-alanine: step 1/1.</text>
</comment>
<dbReference type="EC" id="6.3.2.1" evidence="8"/>
<dbReference type="Pfam" id="PF02569">
    <property type="entry name" value="Pantoate_ligase"/>
    <property type="match status" value="1"/>
</dbReference>
<reference evidence="9" key="2">
    <citation type="submission" date="2024-06" db="EMBL/GenBank/DDBJ databases">
        <authorList>
            <person name="Petrova K.O."/>
            <person name="Toshchakov S.V."/>
            <person name="Boltjanskaja Y.V."/>
            <person name="Kevbrin V."/>
        </authorList>
    </citation>
    <scope>NUCLEOTIDE SEQUENCE</scope>
    <source>
        <strain evidence="9">Z-910T</strain>
    </source>
</reference>
<keyword evidence="8" id="KW-0963">Cytoplasm</keyword>
<organism evidence="9">
    <name type="scientific">Proteinivorax tanatarense</name>
    <dbReference type="NCBI Taxonomy" id="1260629"/>
    <lineage>
        <taxon>Bacteria</taxon>
        <taxon>Bacillati</taxon>
        <taxon>Bacillota</taxon>
        <taxon>Clostridia</taxon>
        <taxon>Eubacteriales</taxon>
        <taxon>Proteinivoracaceae</taxon>
        <taxon>Proteinivorax</taxon>
    </lineage>
</organism>
<protein>
    <recommendedName>
        <fullName evidence="8">Pantothenate synthetase</fullName>
        <shortName evidence="8">PS</shortName>
        <ecNumber evidence="8">6.3.2.1</ecNumber>
    </recommendedName>
    <alternativeName>
        <fullName evidence="8">Pantoate--beta-alanine ligase</fullName>
    </alternativeName>
    <alternativeName>
        <fullName evidence="8">Pantoate-activating enzyme</fullName>
    </alternativeName>
</protein>